<dbReference type="InterPro" id="IPR022272">
    <property type="entry name" value="Lipocalin_CS"/>
</dbReference>
<dbReference type="Pfam" id="PF08212">
    <property type="entry name" value="Lipocalin_2"/>
    <property type="match status" value="1"/>
</dbReference>
<evidence type="ECO:0000256" key="5">
    <source>
        <dbReference type="ARBA" id="ARBA00022525"/>
    </source>
</evidence>
<keyword evidence="6" id="KW-0732">Signal</keyword>
<dbReference type="PANTHER" id="PTHR10612:SF58">
    <property type="entry name" value="APOLIPOPROTEIN D"/>
    <property type="match status" value="1"/>
</dbReference>
<dbReference type="InParanoid" id="A0A3B1IW18"/>
<evidence type="ECO:0000256" key="3">
    <source>
        <dbReference type="ARBA" id="ARBA00019890"/>
    </source>
</evidence>
<accession>A0A3B1IW18</accession>
<dbReference type="GO" id="GO:0006629">
    <property type="term" value="P:lipid metabolic process"/>
    <property type="evidence" value="ECO:0007669"/>
    <property type="project" value="TreeGrafter"/>
</dbReference>
<dbReference type="STRING" id="7994.ENSAMXP00000033911"/>
<evidence type="ECO:0000256" key="2">
    <source>
        <dbReference type="ARBA" id="ARBA00006889"/>
    </source>
</evidence>
<evidence type="ECO:0000313" key="14">
    <source>
        <dbReference type="Proteomes" id="UP000018467"/>
    </source>
</evidence>
<dbReference type="PRINTS" id="PR01219">
    <property type="entry name" value="APOLIPOPROTD"/>
</dbReference>
<evidence type="ECO:0000256" key="1">
    <source>
        <dbReference type="ARBA" id="ARBA00004613"/>
    </source>
</evidence>
<dbReference type="InterPro" id="IPR002969">
    <property type="entry name" value="ApolipopD"/>
</dbReference>
<dbReference type="Proteomes" id="UP000018467">
    <property type="component" value="Unassembled WGS sequence"/>
</dbReference>
<keyword evidence="8" id="KW-1015">Disulfide bond</keyword>
<name>A0A3B1IW18_ASTMX</name>
<dbReference type="Bgee" id="ENSAMXG00000040832">
    <property type="expression patterns" value="Expressed in liver and 5 other cell types or tissues"/>
</dbReference>
<reference evidence="14" key="1">
    <citation type="submission" date="2013-03" db="EMBL/GenBank/DDBJ databases">
        <authorList>
            <person name="Jeffery W."/>
            <person name="Warren W."/>
            <person name="Wilson R.K."/>
        </authorList>
    </citation>
    <scope>NUCLEOTIDE SEQUENCE</scope>
    <source>
        <strain evidence="14">female</strain>
    </source>
</reference>
<dbReference type="GO" id="GO:0008289">
    <property type="term" value="F:lipid binding"/>
    <property type="evidence" value="ECO:0007669"/>
    <property type="project" value="UniProtKB-KW"/>
</dbReference>
<evidence type="ECO:0000259" key="12">
    <source>
        <dbReference type="Pfam" id="PF08212"/>
    </source>
</evidence>
<keyword evidence="7" id="KW-0446">Lipid-binding</keyword>
<dbReference type="GO" id="GO:0005576">
    <property type="term" value="C:extracellular region"/>
    <property type="evidence" value="ECO:0007669"/>
    <property type="project" value="UniProtKB-SubCell"/>
</dbReference>
<evidence type="ECO:0000256" key="8">
    <source>
        <dbReference type="ARBA" id="ARBA00023157"/>
    </source>
</evidence>
<dbReference type="PIRSF" id="PIRSF036893">
    <property type="entry name" value="Lipocalin_ApoD"/>
    <property type="match status" value="1"/>
</dbReference>
<keyword evidence="5" id="KW-0964">Secreted</keyword>
<reference evidence="14" key="2">
    <citation type="journal article" date="2014" name="Nat. Commun.">
        <title>The cavefish genome reveals candidate genes for eye loss.</title>
        <authorList>
            <person name="McGaugh S.E."/>
            <person name="Gross J.B."/>
            <person name="Aken B."/>
            <person name="Blin M."/>
            <person name="Borowsky R."/>
            <person name="Chalopin D."/>
            <person name="Hinaux H."/>
            <person name="Jeffery W.R."/>
            <person name="Keene A."/>
            <person name="Ma L."/>
            <person name="Minx P."/>
            <person name="Murphy D."/>
            <person name="O'Quin K.E."/>
            <person name="Retaux S."/>
            <person name="Rohner N."/>
            <person name="Searle S.M."/>
            <person name="Stahl B.A."/>
            <person name="Tabin C."/>
            <person name="Volff J.N."/>
            <person name="Yoshizawa M."/>
            <person name="Warren W.C."/>
        </authorList>
    </citation>
    <scope>NUCLEOTIDE SEQUENCE [LARGE SCALE GENOMIC DNA]</scope>
    <source>
        <strain evidence="14">female</strain>
    </source>
</reference>
<evidence type="ECO:0000256" key="7">
    <source>
        <dbReference type="ARBA" id="ARBA00023121"/>
    </source>
</evidence>
<dbReference type="InterPro" id="IPR026222">
    <property type="entry name" value="ApoD_vertbrte"/>
</dbReference>
<dbReference type="AlphaFoldDB" id="A0A3B1IW18"/>
<protein>
    <recommendedName>
        <fullName evidence="3">Apolipoprotein D</fullName>
    </recommendedName>
</protein>
<dbReference type="GO" id="GO:0005737">
    <property type="term" value="C:cytoplasm"/>
    <property type="evidence" value="ECO:0007669"/>
    <property type="project" value="TreeGrafter"/>
</dbReference>
<organism evidence="13 14">
    <name type="scientific">Astyanax mexicanus</name>
    <name type="common">Blind cave fish</name>
    <name type="synonym">Astyanax fasciatus mexicanus</name>
    <dbReference type="NCBI Taxonomy" id="7994"/>
    <lineage>
        <taxon>Eukaryota</taxon>
        <taxon>Metazoa</taxon>
        <taxon>Chordata</taxon>
        <taxon>Craniata</taxon>
        <taxon>Vertebrata</taxon>
        <taxon>Euteleostomi</taxon>
        <taxon>Actinopterygii</taxon>
        <taxon>Neopterygii</taxon>
        <taxon>Teleostei</taxon>
        <taxon>Ostariophysi</taxon>
        <taxon>Characiformes</taxon>
        <taxon>Characoidei</taxon>
        <taxon>Acestrorhamphidae</taxon>
        <taxon>Acestrorhamphinae</taxon>
        <taxon>Astyanax</taxon>
    </lineage>
</organism>
<keyword evidence="9" id="KW-0325">Glycoprotein</keyword>
<dbReference type="FunCoup" id="A0A3B1IW18">
    <property type="interactions" value="2"/>
</dbReference>
<comment type="subcellular location">
    <subcellularLocation>
        <location evidence="1">Secreted</location>
    </subcellularLocation>
</comment>
<dbReference type="InterPro" id="IPR012674">
    <property type="entry name" value="Calycin"/>
</dbReference>
<dbReference type="GO" id="GO:0000302">
    <property type="term" value="P:response to reactive oxygen species"/>
    <property type="evidence" value="ECO:0007669"/>
    <property type="project" value="TreeGrafter"/>
</dbReference>
<dbReference type="GO" id="GO:0006869">
    <property type="term" value="P:lipid transport"/>
    <property type="evidence" value="ECO:0007669"/>
    <property type="project" value="InterPro"/>
</dbReference>
<evidence type="ECO:0000313" key="13">
    <source>
        <dbReference type="Ensembl" id="ENSAMXP00000033911.1"/>
    </source>
</evidence>
<evidence type="ECO:0000256" key="4">
    <source>
        <dbReference type="ARBA" id="ARBA00022448"/>
    </source>
</evidence>
<dbReference type="Ensembl" id="ENSAMXT00000043119.1">
    <property type="protein sequence ID" value="ENSAMXP00000033911.1"/>
    <property type="gene ID" value="ENSAMXG00000040832.1"/>
</dbReference>
<keyword evidence="4" id="KW-0813">Transport</keyword>
<dbReference type="Gene3D" id="2.40.128.20">
    <property type="match status" value="1"/>
</dbReference>
<keyword evidence="10" id="KW-0873">Pyrrolidone carboxylic acid</keyword>
<dbReference type="InterPro" id="IPR000566">
    <property type="entry name" value="Lipocln_cytosolic_FA-bd_dom"/>
</dbReference>
<evidence type="ECO:0000256" key="9">
    <source>
        <dbReference type="ARBA" id="ARBA00023180"/>
    </source>
</evidence>
<dbReference type="SUPFAM" id="SSF50814">
    <property type="entry name" value="Lipocalins"/>
    <property type="match status" value="1"/>
</dbReference>
<dbReference type="PRINTS" id="PR02058">
    <property type="entry name" value="APODVERTBRTE"/>
</dbReference>
<dbReference type="CDD" id="cd19437">
    <property type="entry name" value="lipocalin_apoD-like"/>
    <property type="match status" value="1"/>
</dbReference>
<proteinExistence type="inferred from homology"/>
<sequence>MLHTLRTQHTLRTRHTLREQTGVMMKAVQVLSLTLLSVLAVSAMTFHSGRCPTPPVQQSFDPTRYMGRWYEIQKIPNAFQLGECAQATYTLKDGVVLVLNEELLADGTVSSIEGTAKAKDPSEPAKLEVSFFEGVPPGNYWVLSTDYDNYTLVYGCTNYLNLFHVEFAWILSRGRSLPKETLVELQDILISNGIKIDTLTSTDQELKRCSAMPQ</sequence>
<dbReference type="InterPro" id="IPR022271">
    <property type="entry name" value="Lipocalin_ApoD"/>
</dbReference>
<evidence type="ECO:0000256" key="6">
    <source>
        <dbReference type="ARBA" id="ARBA00022729"/>
    </source>
</evidence>
<feature type="domain" description="Lipocalin/cytosolic fatty-acid binding" evidence="12">
    <location>
        <begin position="61"/>
        <end position="203"/>
    </location>
</feature>
<reference evidence="13" key="3">
    <citation type="submission" date="2025-08" db="UniProtKB">
        <authorList>
            <consortium name="Ensembl"/>
        </authorList>
    </citation>
    <scope>IDENTIFICATION</scope>
</reference>
<keyword evidence="14" id="KW-1185">Reference proteome</keyword>
<reference evidence="13" key="4">
    <citation type="submission" date="2025-09" db="UniProtKB">
        <authorList>
            <consortium name="Ensembl"/>
        </authorList>
    </citation>
    <scope>IDENTIFICATION</scope>
</reference>
<dbReference type="GO" id="GO:0007420">
    <property type="term" value="P:brain development"/>
    <property type="evidence" value="ECO:0007669"/>
    <property type="project" value="InterPro"/>
</dbReference>
<dbReference type="GeneTree" id="ENSGT00510000046981"/>
<evidence type="ECO:0000256" key="10">
    <source>
        <dbReference type="ARBA" id="ARBA00023283"/>
    </source>
</evidence>
<evidence type="ECO:0000256" key="11">
    <source>
        <dbReference type="PIRNR" id="PIRNR036893"/>
    </source>
</evidence>
<dbReference type="PROSITE" id="PS00213">
    <property type="entry name" value="LIPOCALIN"/>
    <property type="match status" value="1"/>
</dbReference>
<dbReference type="FunFam" id="2.40.128.20:FF:000003">
    <property type="entry name" value="Apolipoprotein D"/>
    <property type="match status" value="1"/>
</dbReference>
<dbReference type="PANTHER" id="PTHR10612">
    <property type="entry name" value="APOLIPOPROTEIN D"/>
    <property type="match status" value="1"/>
</dbReference>
<dbReference type="GO" id="GO:0042246">
    <property type="term" value="P:tissue regeneration"/>
    <property type="evidence" value="ECO:0007669"/>
    <property type="project" value="InterPro"/>
</dbReference>
<comment type="similarity">
    <text evidence="2 11">Belongs to the calycin superfamily. Lipocalin family.</text>
</comment>